<feature type="compositionally biased region" description="Polar residues" evidence="3">
    <location>
        <begin position="457"/>
        <end position="479"/>
    </location>
</feature>
<feature type="region of interest" description="Disordered" evidence="3">
    <location>
        <begin position="263"/>
        <end position="283"/>
    </location>
</feature>
<dbReference type="PANTHER" id="PTHR46161">
    <property type="entry name" value="NUCLEOSIDE DIPHOSPHATE KINASE"/>
    <property type="match status" value="1"/>
</dbReference>
<dbReference type="PROSITE" id="PS51374">
    <property type="entry name" value="NDPK_LIKE"/>
    <property type="match status" value="1"/>
</dbReference>
<dbReference type="InterPro" id="IPR036850">
    <property type="entry name" value="NDK-like_dom_sf"/>
</dbReference>
<organism evidence="5 6">
    <name type="scientific">Hypsibius exemplaris</name>
    <name type="common">Freshwater tardigrade</name>
    <dbReference type="NCBI Taxonomy" id="2072580"/>
    <lineage>
        <taxon>Eukaryota</taxon>
        <taxon>Metazoa</taxon>
        <taxon>Ecdysozoa</taxon>
        <taxon>Tardigrada</taxon>
        <taxon>Eutardigrada</taxon>
        <taxon>Parachela</taxon>
        <taxon>Hypsibioidea</taxon>
        <taxon>Hypsibiidae</taxon>
        <taxon>Hypsibius</taxon>
    </lineage>
</organism>
<evidence type="ECO:0000256" key="3">
    <source>
        <dbReference type="SAM" id="MobiDB-lite"/>
    </source>
</evidence>
<gene>
    <name evidence="5" type="ORF">BV898_11833</name>
</gene>
<reference evidence="6" key="1">
    <citation type="submission" date="2017-01" db="EMBL/GenBank/DDBJ databases">
        <title>Comparative genomics of anhydrobiosis in the tardigrade Hypsibius dujardini.</title>
        <authorList>
            <person name="Yoshida Y."/>
            <person name="Koutsovoulos G."/>
            <person name="Laetsch D."/>
            <person name="Stevens L."/>
            <person name="Kumar S."/>
            <person name="Horikawa D."/>
            <person name="Ishino K."/>
            <person name="Komine S."/>
            <person name="Tomita M."/>
            <person name="Blaxter M."/>
            <person name="Arakawa K."/>
        </authorList>
    </citation>
    <scope>NUCLEOTIDE SEQUENCE [LARGE SCALE GENOMIC DNA]</scope>
    <source>
        <strain evidence="6">Z151</strain>
    </source>
</reference>
<feature type="region of interest" description="Disordered" evidence="3">
    <location>
        <begin position="426"/>
        <end position="510"/>
    </location>
</feature>
<dbReference type="PANTHER" id="PTHR46161:SF1">
    <property type="entry name" value="NUCLEOSIDE DIPHOSPHATE KINASE HOMOLOG 5"/>
    <property type="match status" value="1"/>
</dbReference>
<keyword evidence="6" id="KW-1185">Reference proteome</keyword>
<dbReference type="GO" id="GO:0003341">
    <property type="term" value="P:cilium movement"/>
    <property type="evidence" value="ECO:0007669"/>
    <property type="project" value="TreeGrafter"/>
</dbReference>
<evidence type="ECO:0000313" key="5">
    <source>
        <dbReference type="EMBL" id="OQV13951.1"/>
    </source>
</evidence>
<feature type="domain" description="Nucleoside diphosphate kinase-like" evidence="4">
    <location>
        <begin position="38"/>
        <end position="185"/>
    </location>
</feature>
<accession>A0A1W0WFH6</accession>
<dbReference type="SMART" id="SM00562">
    <property type="entry name" value="NDK"/>
    <property type="match status" value="1"/>
</dbReference>
<name>A0A1W0WFH6_HYPEX</name>
<comment type="caution">
    <text evidence="2">Lacks conserved residue(s) required for the propagation of feature annotation.</text>
</comment>
<evidence type="ECO:0000313" key="6">
    <source>
        <dbReference type="Proteomes" id="UP000192578"/>
    </source>
</evidence>
<dbReference type="GO" id="GO:1902176">
    <property type="term" value="P:negative regulation of oxidative stress-induced intrinsic apoptotic signaling pathway"/>
    <property type="evidence" value="ECO:0007669"/>
    <property type="project" value="TreeGrafter"/>
</dbReference>
<comment type="similarity">
    <text evidence="1 2">Belongs to the NDK family.</text>
</comment>
<dbReference type="GO" id="GO:0005929">
    <property type="term" value="C:cilium"/>
    <property type="evidence" value="ECO:0007669"/>
    <property type="project" value="TreeGrafter"/>
</dbReference>
<dbReference type="AlphaFoldDB" id="A0A1W0WFH6"/>
<dbReference type="EMBL" id="MTYJ01000113">
    <property type="protein sequence ID" value="OQV13951.1"/>
    <property type="molecule type" value="Genomic_DNA"/>
</dbReference>
<sequence length="510" mass="55897">MYEDVRLRECQALGLDSKLADRIQRSFAADRDAQLGMFEFTLLLVKHYCLDKREDILDGISEAGLQVIASKKALLGRMDVVRFAIIHVHGKKQALDVVEHSATLESLLKGPVEAFIVAGADAVNRLGLLLGPQNPSEARLRQPKSLRAQFGGETLNENGLHCSARRSEAHEEISQIFPNYIDLLKSKGYHSQVDEWLFSLWRSEPSRTLFKNKYLEIQRYSGSGQPDRTPELFGVIHHVTSYLRGKVTSCLSAIGSLIPFTSSSNPSATASNSDGTPSAMRLSQQEEEQIACAALADELGVTDLSPYFPTRSTLIRRPVTRRTVPVAPRTSDEEVFVDAVTEHHPQQQQHTHGEWLRPHNFASSFPTEHSHDVTESLPQLAGSQSATDFLPAESKAFSDTFLTRPGGPNFALTAASEVASAVEMFRPSASTAETAETAPRTGRRTSETPDGEMDMETSITSSSVLDHDQPSLSSFSSTGVGDFGVRSSERQTALWSNVDAHSESRGGKTS</sequence>
<dbReference type="InterPro" id="IPR034907">
    <property type="entry name" value="NDK-like_dom"/>
</dbReference>
<feature type="compositionally biased region" description="Low complexity" evidence="3">
    <location>
        <begin position="263"/>
        <end position="273"/>
    </location>
</feature>
<evidence type="ECO:0000259" key="4">
    <source>
        <dbReference type="SMART" id="SM00562"/>
    </source>
</evidence>
<evidence type="ECO:0000256" key="2">
    <source>
        <dbReference type="PROSITE-ProRule" id="PRU00706"/>
    </source>
</evidence>
<dbReference type="Gene3D" id="3.30.70.141">
    <property type="entry name" value="Nucleoside diphosphate kinase-like domain"/>
    <property type="match status" value="1"/>
</dbReference>
<evidence type="ECO:0000256" key="1">
    <source>
        <dbReference type="ARBA" id="ARBA00008142"/>
    </source>
</evidence>
<dbReference type="Proteomes" id="UP000192578">
    <property type="component" value="Unassembled WGS sequence"/>
</dbReference>
<protein>
    <recommendedName>
        <fullName evidence="4">Nucleoside diphosphate kinase-like domain-containing protein</fullName>
    </recommendedName>
</protein>
<proteinExistence type="inferred from homology"/>
<comment type="caution">
    <text evidence="5">The sequence shown here is derived from an EMBL/GenBank/DDBJ whole genome shotgun (WGS) entry which is preliminary data.</text>
</comment>
<feature type="compositionally biased region" description="Basic and acidic residues" evidence="3">
    <location>
        <begin position="500"/>
        <end position="510"/>
    </location>
</feature>
<dbReference type="OrthoDB" id="1729737at2759"/>
<feature type="compositionally biased region" description="Low complexity" evidence="3">
    <location>
        <begin position="426"/>
        <end position="440"/>
    </location>
</feature>
<dbReference type="Pfam" id="PF00334">
    <property type="entry name" value="NDK"/>
    <property type="match status" value="1"/>
</dbReference>
<dbReference type="SUPFAM" id="SSF54919">
    <property type="entry name" value="Nucleoside diphosphate kinase, NDK"/>
    <property type="match status" value="1"/>
</dbReference>